<gene>
    <name evidence="1" type="ORF">E2C01_053739</name>
</gene>
<reference evidence="1 2" key="1">
    <citation type="submission" date="2019-05" db="EMBL/GenBank/DDBJ databases">
        <title>Another draft genome of Portunus trituberculatus and its Hox gene families provides insights of decapod evolution.</title>
        <authorList>
            <person name="Jeong J.-H."/>
            <person name="Song I."/>
            <person name="Kim S."/>
            <person name="Choi T."/>
            <person name="Kim D."/>
            <person name="Ryu S."/>
            <person name="Kim W."/>
        </authorList>
    </citation>
    <scope>NUCLEOTIDE SEQUENCE [LARGE SCALE GENOMIC DNA]</scope>
    <source>
        <tissue evidence="1">Muscle</tissue>
    </source>
</reference>
<dbReference type="EMBL" id="VSRR010016809">
    <property type="protein sequence ID" value="MPC59712.1"/>
    <property type="molecule type" value="Genomic_DNA"/>
</dbReference>
<dbReference type="Proteomes" id="UP000324222">
    <property type="component" value="Unassembled WGS sequence"/>
</dbReference>
<accession>A0A5B7GL56</accession>
<protein>
    <submittedName>
        <fullName evidence="1">Uncharacterized protein</fullName>
    </submittedName>
</protein>
<sequence length="92" mass="10698">MQSLQFCLRSQWFISTQDNSIRINWTPDNLANLQWWAMESNLLTGKGLQDMTLDFMLYTDASTQSWGYSLLHNITGGLWSEDESAFRVKKTN</sequence>
<organism evidence="1 2">
    <name type="scientific">Portunus trituberculatus</name>
    <name type="common">Swimming crab</name>
    <name type="synonym">Neptunus trituberculatus</name>
    <dbReference type="NCBI Taxonomy" id="210409"/>
    <lineage>
        <taxon>Eukaryota</taxon>
        <taxon>Metazoa</taxon>
        <taxon>Ecdysozoa</taxon>
        <taxon>Arthropoda</taxon>
        <taxon>Crustacea</taxon>
        <taxon>Multicrustacea</taxon>
        <taxon>Malacostraca</taxon>
        <taxon>Eumalacostraca</taxon>
        <taxon>Eucarida</taxon>
        <taxon>Decapoda</taxon>
        <taxon>Pleocyemata</taxon>
        <taxon>Brachyura</taxon>
        <taxon>Eubrachyura</taxon>
        <taxon>Portunoidea</taxon>
        <taxon>Portunidae</taxon>
        <taxon>Portuninae</taxon>
        <taxon>Portunus</taxon>
    </lineage>
</organism>
<evidence type="ECO:0000313" key="1">
    <source>
        <dbReference type="EMBL" id="MPC59712.1"/>
    </source>
</evidence>
<proteinExistence type="predicted"/>
<name>A0A5B7GL56_PORTR</name>
<comment type="caution">
    <text evidence="1">The sequence shown here is derived from an EMBL/GenBank/DDBJ whole genome shotgun (WGS) entry which is preliminary data.</text>
</comment>
<dbReference type="AlphaFoldDB" id="A0A5B7GL56"/>
<evidence type="ECO:0000313" key="2">
    <source>
        <dbReference type="Proteomes" id="UP000324222"/>
    </source>
</evidence>
<keyword evidence="2" id="KW-1185">Reference proteome</keyword>